<evidence type="ECO:0000256" key="3">
    <source>
        <dbReference type="ARBA" id="ARBA00023163"/>
    </source>
</evidence>
<dbReference type="Pfam" id="PF00440">
    <property type="entry name" value="TetR_N"/>
    <property type="match status" value="1"/>
</dbReference>
<accession>A0AAU7T9X3</accession>
<dbReference type="InterPro" id="IPR001647">
    <property type="entry name" value="HTH_TetR"/>
</dbReference>
<organism evidence="6">
    <name type="scientific">Kribbella sp. HUAS MG21</name>
    <dbReference type="NCBI Taxonomy" id="3160966"/>
    <lineage>
        <taxon>Bacteria</taxon>
        <taxon>Bacillati</taxon>
        <taxon>Actinomycetota</taxon>
        <taxon>Actinomycetes</taxon>
        <taxon>Propionibacteriales</taxon>
        <taxon>Kribbellaceae</taxon>
        <taxon>Kribbella</taxon>
    </lineage>
</organism>
<dbReference type="RefSeq" id="WP_350276417.1">
    <property type="nucleotide sequence ID" value="NZ_CP158165.1"/>
</dbReference>
<dbReference type="InterPro" id="IPR050109">
    <property type="entry name" value="HTH-type_TetR-like_transc_reg"/>
</dbReference>
<dbReference type="SUPFAM" id="SSF48498">
    <property type="entry name" value="Tetracyclin repressor-like, C-terminal domain"/>
    <property type="match status" value="1"/>
</dbReference>
<evidence type="ECO:0000259" key="5">
    <source>
        <dbReference type="PROSITE" id="PS50977"/>
    </source>
</evidence>
<evidence type="ECO:0000256" key="1">
    <source>
        <dbReference type="ARBA" id="ARBA00023015"/>
    </source>
</evidence>
<dbReference type="GO" id="GO:0003700">
    <property type="term" value="F:DNA-binding transcription factor activity"/>
    <property type="evidence" value="ECO:0007669"/>
    <property type="project" value="TreeGrafter"/>
</dbReference>
<sequence>MATDQRRRRADAERNAETVLAATRDLLAAGTVPTMSEVAAAASITRMTLYAHFATREALLEAVVRRAVAETDEALTALGLDALDVDEALDRLVRTSWPKLDSHRKVRLAALDHLGQAALRDQHDAAFRHVEQLIARGQEDGAFRTDLSRDWLVATFYAVLHAAADEVDAGRLTSDAAPQILVATLRSLLHAR</sequence>
<evidence type="ECO:0000313" key="6">
    <source>
        <dbReference type="EMBL" id="XBV23586.1"/>
    </source>
</evidence>
<keyword evidence="3" id="KW-0804">Transcription</keyword>
<gene>
    <name evidence="6" type="ORF">ABN611_34080</name>
</gene>
<dbReference type="PANTHER" id="PTHR30055">
    <property type="entry name" value="HTH-TYPE TRANSCRIPTIONAL REGULATOR RUTR"/>
    <property type="match status" value="1"/>
</dbReference>
<name>A0AAU7T9X3_9ACTN</name>
<dbReference type="PROSITE" id="PS50977">
    <property type="entry name" value="HTH_TETR_2"/>
    <property type="match status" value="1"/>
</dbReference>
<evidence type="ECO:0000256" key="2">
    <source>
        <dbReference type="ARBA" id="ARBA00023125"/>
    </source>
</evidence>
<feature type="domain" description="HTH tetR-type" evidence="5">
    <location>
        <begin position="13"/>
        <end position="71"/>
    </location>
</feature>
<keyword evidence="1" id="KW-0805">Transcription regulation</keyword>
<reference evidence="6" key="1">
    <citation type="submission" date="2024-06" db="EMBL/GenBank/DDBJ databases">
        <title>Kribbella sp. strain HUAS MG21 genome sequences.</title>
        <authorList>
            <person name="Mo P."/>
        </authorList>
    </citation>
    <scope>NUCLEOTIDE SEQUENCE</scope>
    <source>
        <strain evidence="6">HUAS MG21</strain>
    </source>
</reference>
<protein>
    <submittedName>
        <fullName evidence="6">TetR/AcrR family transcriptional regulator</fullName>
    </submittedName>
</protein>
<proteinExistence type="predicted"/>
<dbReference type="AlphaFoldDB" id="A0AAU7T9X3"/>
<feature type="DNA-binding region" description="H-T-H motif" evidence="4">
    <location>
        <begin position="34"/>
        <end position="53"/>
    </location>
</feature>
<evidence type="ECO:0000256" key="4">
    <source>
        <dbReference type="PROSITE-ProRule" id="PRU00335"/>
    </source>
</evidence>
<dbReference type="EMBL" id="CP158165">
    <property type="protein sequence ID" value="XBV23586.1"/>
    <property type="molecule type" value="Genomic_DNA"/>
</dbReference>
<dbReference type="Gene3D" id="1.10.357.10">
    <property type="entry name" value="Tetracycline Repressor, domain 2"/>
    <property type="match status" value="1"/>
</dbReference>
<dbReference type="InterPro" id="IPR036271">
    <property type="entry name" value="Tet_transcr_reg_TetR-rel_C_sf"/>
</dbReference>
<dbReference type="InterPro" id="IPR009057">
    <property type="entry name" value="Homeodomain-like_sf"/>
</dbReference>
<dbReference type="SUPFAM" id="SSF46689">
    <property type="entry name" value="Homeodomain-like"/>
    <property type="match status" value="1"/>
</dbReference>
<dbReference type="PANTHER" id="PTHR30055:SF234">
    <property type="entry name" value="HTH-TYPE TRANSCRIPTIONAL REGULATOR BETI"/>
    <property type="match status" value="1"/>
</dbReference>
<keyword evidence="2 4" id="KW-0238">DNA-binding</keyword>
<dbReference type="GO" id="GO:0000976">
    <property type="term" value="F:transcription cis-regulatory region binding"/>
    <property type="evidence" value="ECO:0007669"/>
    <property type="project" value="TreeGrafter"/>
</dbReference>